<dbReference type="EMBL" id="JBHSCW010000011">
    <property type="protein sequence ID" value="MFC4353146.1"/>
    <property type="molecule type" value="Genomic_DNA"/>
</dbReference>
<feature type="transmembrane region" description="Helical" evidence="1">
    <location>
        <begin position="137"/>
        <end position="155"/>
    </location>
</feature>
<reference evidence="3" key="1">
    <citation type="journal article" date="2019" name="Int. J. Syst. Evol. Microbiol.">
        <title>The Global Catalogue of Microorganisms (GCM) 10K type strain sequencing project: providing services to taxonomists for standard genome sequencing and annotation.</title>
        <authorList>
            <consortium name="The Broad Institute Genomics Platform"/>
            <consortium name="The Broad Institute Genome Sequencing Center for Infectious Disease"/>
            <person name="Wu L."/>
            <person name="Ma J."/>
        </authorList>
    </citation>
    <scope>NUCLEOTIDE SEQUENCE [LARGE SCALE GENOMIC DNA]</scope>
    <source>
        <strain evidence="3">CECT 8472</strain>
    </source>
</reference>
<dbReference type="Pfam" id="PF09490">
    <property type="entry name" value="CbtA"/>
    <property type="match status" value="1"/>
</dbReference>
<dbReference type="RefSeq" id="WP_382423521.1">
    <property type="nucleotide sequence ID" value="NZ_JBHSCW010000011.1"/>
</dbReference>
<keyword evidence="1" id="KW-1133">Transmembrane helix</keyword>
<feature type="transmembrane region" description="Helical" evidence="1">
    <location>
        <begin position="162"/>
        <end position="182"/>
    </location>
</feature>
<feature type="transmembrane region" description="Helical" evidence="1">
    <location>
        <begin position="194"/>
        <end position="217"/>
    </location>
</feature>
<gene>
    <name evidence="2" type="ORF">ACFOW6_16470</name>
</gene>
<protein>
    <submittedName>
        <fullName evidence="2">CbtA family protein</fullName>
    </submittedName>
</protein>
<organism evidence="2 3">
    <name type="scientific">Fodinicurvata halophila</name>
    <dbReference type="NCBI Taxonomy" id="1419723"/>
    <lineage>
        <taxon>Bacteria</taxon>
        <taxon>Pseudomonadati</taxon>
        <taxon>Pseudomonadota</taxon>
        <taxon>Alphaproteobacteria</taxon>
        <taxon>Rhodospirillales</taxon>
        <taxon>Rhodovibrionaceae</taxon>
        <taxon>Fodinicurvata</taxon>
    </lineage>
</organism>
<dbReference type="InterPro" id="IPR012666">
    <property type="entry name" value="CbtA_put"/>
</dbReference>
<keyword evidence="1" id="KW-0472">Membrane</keyword>
<comment type="caution">
    <text evidence="2">The sequence shown here is derived from an EMBL/GenBank/DDBJ whole genome shotgun (WGS) entry which is preliminary data.</text>
</comment>
<keyword evidence="3" id="KW-1185">Reference proteome</keyword>
<sequence length="233" mass="24493">MLSRILITGLVAGSIAGLAVTVLQFATLMPLVHQAEVYEAGHGANETLSMHDNILQDRDQAGVFGKSLLTLLSNGMTGIGFGLVIAAGMSLVGRPRAWHGLLWGIGGFLAWSLLPALGVPPRLPGVEEAPLLERQSWFLATALCSSAGLLALVLLRPHWLKPIGLALLALPHVYGAPAVPAVQSSIPPELSEQFLLASLSTSAGFWLLLGIISSSIFRTLARERVGNLACEPG</sequence>
<dbReference type="Proteomes" id="UP001595799">
    <property type="component" value="Unassembled WGS sequence"/>
</dbReference>
<keyword evidence="1" id="KW-0812">Transmembrane</keyword>
<proteinExistence type="predicted"/>
<evidence type="ECO:0000256" key="1">
    <source>
        <dbReference type="SAM" id="Phobius"/>
    </source>
</evidence>
<accession>A0ABV8URD2</accession>
<evidence type="ECO:0000313" key="3">
    <source>
        <dbReference type="Proteomes" id="UP001595799"/>
    </source>
</evidence>
<evidence type="ECO:0000313" key="2">
    <source>
        <dbReference type="EMBL" id="MFC4353146.1"/>
    </source>
</evidence>
<feature type="transmembrane region" description="Helical" evidence="1">
    <location>
        <begin position="71"/>
        <end position="93"/>
    </location>
</feature>
<name>A0ABV8URD2_9PROT</name>
<feature type="transmembrane region" description="Helical" evidence="1">
    <location>
        <begin position="100"/>
        <end position="117"/>
    </location>
</feature>